<evidence type="ECO:0000256" key="2">
    <source>
        <dbReference type="ARBA" id="ARBA00022448"/>
    </source>
</evidence>
<dbReference type="PANTHER" id="PTHR11671">
    <property type="entry name" value="V-TYPE ATP SYNTHASE SUBUNIT D"/>
    <property type="match status" value="1"/>
</dbReference>
<proteinExistence type="inferred from homology"/>
<dbReference type="NCBIfam" id="TIGR00309">
    <property type="entry name" value="V_ATPase_subD"/>
    <property type="match status" value="1"/>
</dbReference>
<name>A0A830HNY4_9CHLO</name>
<gene>
    <name evidence="4" type="ORF">PPROV_000762100</name>
</gene>
<accession>A0A830HNY4</accession>
<reference evidence="4" key="1">
    <citation type="submission" date="2020-10" db="EMBL/GenBank/DDBJ databases">
        <title>Unveiling of a novel bifunctional photoreceptor, Dualchrome1, isolated from a cosmopolitan green alga.</title>
        <authorList>
            <person name="Suzuki S."/>
            <person name="Kawachi M."/>
        </authorList>
    </citation>
    <scope>NUCLEOTIDE SEQUENCE</scope>
    <source>
        <strain evidence="4">NIES 2893</strain>
    </source>
</reference>
<keyword evidence="3" id="KW-0406">Ion transport</keyword>
<sequence>MSSSSGQSRLSVAPTVTVLAVIKTRLLGASKGHALLKKKADALTLRFRLLVKRLEALSERISASSGEASFSMLQVRFACGEQIKHTILDGASSSKALVKVEPSTDNVAGVQLPVFTLVGGGGNAAGGGAGDDSQQQNRPVALPEQLELAGLAKGGQQLHGAAGWYAELTRLYVEMASLQTSFAALDEAIRTTNRRVNALENVVKPRLANTVAYIKSELDELEREEFFRLKKVQAKKKKDMEKAQLAEQATAASSLLEAGGAVGDADDDLLF</sequence>
<evidence type="ECO:0000313" key="5">
    <source>
        <dbReference type="Proteomes" id="UP000660262"/>
    </source>
</evidence>
<evidence type="ECO:0000256" key="3">
    <source>
        <dbReference type="ARBA" id="ARBA00023065"/>
    </source>
</evidence>
<dbReference type="GO" id="GO:0046961">
    <property type="term" value="F:proton-transporting ATPase activity, rotational mechanism"/>
    <property type="evidence" value="ECO:0007669"/>
    <property type="project" value="InterPro"/>
</dbReference>
<evidence type="ECO:0000256" key="1">
    <source>
        <dbReference type="ARBA" id="ARBA00005850"/>
    </source>
</evidence>
<keyword evidence="5" id="KW-1185">Reference proteome</keyword>
<dbReference type="OrthoDB" id="7676488at2759"/>
<evidence type="ECO:0000313" key="4">
    <source>
        <dbReference type="EMBL" id="GHP08884.1"/>
    </source>
</evidence>
<protein>
    <recommendedName>
        <fullName evidence="6">V-type proton ATPase subunit D</fullName>
    </recommendedName>
</protein>
<comment type="caution">
    <text evidence="4">The sequence shown here is derived from an EMBL/GenBank/DDBJ whole genome shotgun (WGS) entry which is preliminary data.</text>
</comment>
<keyword evidence="2" id="KW-0813">Transport</keyword>
<dbReference type="AlphaFoldDB" id="A0A830HNY4"/>
<dbReference type="Gene3D" id="1.10.287.3240">
    <property type="match status" value="1"/>
</dbReference>
<dbReference type="Pfam" id="PF01813">
    <property type="entry name" value="ATP-synt_D"/>
    <property type="match status" value="1"/>
</dbReference>
<dbReference type="InterPro" id="IPR002699">
    <property type="entry name" value="V_ATPase_D"/>
</dbReference>
<evidence type="ECO:0008006" key="6">
    <source>
        <dbReference type="Google" id="ProtNLM"/>
    </source>
</evidence>
<comment type="similarity">
    <text evidence="1">Belongs to the V-ATPase D subunit family.</text>
</comment>
<organism evidence="4 5">
    <name type="scientific">Pycnococcus provasolii</name>
    <dbReference type="NCBI Taxonomy" id="41880"/>
    <lineage>
        <taxon>Eukaryota</taxon>
        <taxon>Viridiplantae</taxon>
        <taxon>Chlorophyta</taxon>
        <taxon>Pseudoscourfieldiophyceae</taxon>
        <taxon>Pseudoscourfieldiales</taxon>
        <taxon>Pycnococcaceae</taxon>
        <taxon>Pycnococcus</taxon>
    </lineage>
</organism>
<dbReference type="EMBL" id="BNJQ01000022">
    <property type="protein sequence ID" value="GHP08884.1"/>
    <property type="molecule type" value="Genomic_DNA"/>
</dbReference>
<dbReference type="Proteomes" id="UP000660262">
    <property type="component" value="Unassembled WGS sequence"/>
</dbReference>